<sequence length="133" mass="14898">MSKRVSYHIPTLLHDNPIPNVTRKGNVITSSGIFGFYPEEGKKGKGHRFPDTIQEESTLLLQNMKTTVETAGGTVDDIIDVKVFMGDKKNKEVLNGPWKSMFPDEHSEPTRGTTEEKLSYGNIRCQFIAVVDD</sequence>
<feature type="compositionally biased region" description="Basic and acidic residues" evidence="1">
    <location>
        <begin position="102"/>
        <end position="115"/>
    </location>
</feature>
<dbReference type="SUPFAM" id="SSF55298">
    <property type="entry name" value="YjgF-like"/>
    <property type="match status" value="1"/>
</dbReference>
<gene>
    <name evidence="2" type="ORF">A2751_00810</name>
</gene>
<name>A0A1F5NMY0_9BACT</name>
<evidence type="ECO:0000256" key="1">
    <source>
        <dbReference type="SAM" id="MobiDB-lite"/>
    </source>
</evidence>
<proteinExistence type="predicted"/>
<dbReference type="AlphaFoldDB" id="A0A1F5NMY0"/>
<organism evidence="2 3">
    <name type="scientific">Candidatus Doudnabacteria bacterium RIFCSPHIGHO2_01_FULL_46_14</name>
    <dbReference type="NCBI Taxonomy" id="1817824"/>
    <lineage>
        <taxon>Bacteria</taxon>
        <taxon>Candidatus Doudnaibacteriota</taxon>
    </lineage>
</organism>
<evidence type="ECO:0008006" key="4">
    <source>
        <dbReference type="Google" id="ProtNLM"/>
    </source>
</evidence>
<accession>A0A1F5NMY0</accession>
<evidence type="ECO:0000313" key="3">
    <source>
        <dbReference type="Proteomes" id="UP000176864"/>
    </source>
</evidence>
<dbReference type="EMBL" id="MFEK01000010">
    <property type="protein sequence ID" value="OGE78988.1"/>
    <property type="molecule type" value="Genomic_DNA"/>
</dbReference>
<dbReference type="Pfam" id="PF01042">
    <property type="entry name" value="Ribonuc_L-PSP"/>
    <property type="match status" value="1"/>
</dbReference>
<protein>
    <recommendedName>
        <fullName evidence="4">Enamine deaminase RidA</fullName>
    </recommendedName>
</protein>
<evidence type="ECO:0000313" key="2">
    <source>
        <dbReference type="EMBL" id="OGE78988.1"/>
    </source>
</evidence>
<feature type="region of interest" description="Disordered" evidence="1">
    <location>
        <begin position="96"/>
        <end position="115"/>
    </location>
</feature>
<dbReference type="InterPro" id="IPR006175">
    <property type="entry name" value="YjgF/YER057c/UK114"/>
</dbReference>
<reference evidence="2 3" key="1">
    <citation type="journal article" date="2016" name="Nat. Commun.">
        <title>Thousands of microbial genomes shed light on interconnected biogeochemical processes in an aquifer system.</title>
        <authorList>
            <person name="Anantharaman K."/>
            <person name="Brown C.T."/>
            <person name="Hug L.A."/>
            <person name="Sharon I."/>
            <person name="Castelle C.J."/>
            <person name="Probst A.J."/>
            <person name="Thomas B.C."/>
            <person name="Singh A."/>
            <person name="Wilkins M.J."/>
            <person name="Karaoz U."/>
            <person name="Brodie E.L."/>
            <person name="Williams K.H."/>
            <person name="Hubbard S.S."/>
            <person name="Banfield J.F."/>
        </authorList>
    </citation>
    <scope>NUCLEOTIDE SEQUENCE [LARGE SCALE GENOMIC DNA]</scope>
</reference>
<comment type="caution">
    <text evidence="2">The sequence shown here is derived from an EMBL/GenBank/DDBJ whole genome shotgun (WGS) entry which is preliminary data.</text>
</comment>
<dbReference type="Gene3D" id="3.30.1330.40">
    <property type="entry name" value="RutC-like"/>
    <property type="match status" value="1"/>
</dbReference>
<dbReference type="STRING" id="1817824.A2751_00810"/>
<dbReference type="InterPro" id="IPR035959">
    <property type="entry name" value="RutC-like_sf"/>
</dbReference>
<dbReference type="Proteomes" id="UP000176864">
    <property type="component" value="Unassembled WGS sequence"/>
</dbReference>